<protein>
    <submittedName>
        <fullName evidence="1">Uncharacterized protein</fullName>
    </submittedName>
</protein>
<evidence type="ECO:0000313" key="2">
    <source>
        <dbReference type="Proteomes" id="UP000035054"/>
    </source>
</evidence>
<dbReference type="Proteomes" id="UP000035054">
    <property type="component" value="Unassembled WGS sequence"/>
</dbReference>
<gene>
    <name evidence="1" type="ORF">TH68_05400</name>
</gene>
<accession>A0A6N3XB25</accession>
<comment type="caution">
    <text evidence="1">The sequence shown here is derived from an EMBL/GenBank/DDBJ whole genome shotgun (WGS) entry which is preliminary data.</text>
</comment>
<organism evidence="1 2">
    <name type="scientific">Candidatus Synechococcus spongiarum 142</name>
    <dbReference type="NCBI Taxonomy" id="1608213"/>
    <lineage>
        <taxon>Bacteria</taxon>
        <taxon>Bacillati</taxon>
        <taxon>Cyanobacteriota</taxon>
        <taxon>Cyanophyceae</taxon>
        <taxon>Synechococcales</taxon>
        <taxon>Synechococcaceae</taxon>
        <taxon>Synechococcus</taxon>
    </lineage>
</organism>
<proteinExistence type="predicted"/>
<reference evidence="1 2" key="1">
    <citation type="submission" date="2015-01" db="EMBL/GenBank/DDBJ databases">
        <title>Lifestyle Evolution in Cyanobacterial Symbionts of Sponges.</title>
        <authorList>
            <person name="Burgsdorf I."/>
            <person name="Slaby B.M."/>
            <person name="Handley K.M."/>
            <person name="Haber M."/>
            <person name="Blom J."/>
            <person name="Marshall C.W."/>
            <person name="Gilbert J.A."/>
            <person name="Hentschel U."/>
            <person name="Steindler L."/>
        </authorList>
    </citation>
    <scope>NUCLEOTIDE SEQUENCE [LARGE SCALE GENOMIC DNA]</scope>
    <source>
        <strain evidence="1">142</strain>
    </source>
</reference>
<dbReference type="AlphaFoldDB" id="A0A6N3XB25"/>
<name>A0A6N3XB25_9SYNE</name>
<evidence type="ECO:0000313" key="1">
    <source>
        <dbReference type="EMBL" id="KKZ14271.1"/>
    </source>
</evidence>
<sequence length="84" mass="9270">MPSLSPSLLGEWLQHGAVGTGLARSPGLMMGAFRGLEARIDQRISQPREDLKAREVKTERKAEPKAMNDRLDQVLESLLVVKTS</sequence>
<dbReference type="EMBL" id="JXUO01000176">
    <property type="protein sequence ID" value="KKZ14271.1"/>
    <property type="molecule type" value="Genomic_DNA"/>
</dbReference>